<feature type="chain" id="PRO_5035300884" description="DUF2092 domain-containing protein" evidence="2">
    <location>
        <begin position="26"/>
        <end position="333"/>
    </location>
</feature>
<dbReference type="EMBL" id="CP071793">
    <property type="protein sequence ID" value="QTD48011.1"/>
    <property type="molecule type" value="Genomic_DNA"/>
</dbReference>
<dbReference type="AlphaFoldDB" id="A0A8A4TGU4"/>
<proteinExistence type="predicted"/>
<feature type="region of interest" description="Disordered" evidence="1">
    <location>
        <begin position="289"/>
        <end position="333"/>
    </location>
</feature>
<feature type="signal peptide" evidence="2">
    <location>
        <begin position="1"/>
        <end position="25"/>
    </location>
</feature>
<protein>
    <recommendedName>
        <fullName evidence="5">DUF2092 domain-containing protein</fullName>
    </recommendedName>
</protein>
<keyword evidence="2" id="KW-0732">Signal</keyword>
<accession>A0A8A4TGU4</accession>
<reference evidence="3" key="1">
    <citation type="submission" date="2021-03" db="EMBL/GenBank/DDBJ databases">
        <title>Acanthopleuribacteraceae sp. M133.</title>
        <authorList>
            <person name="Wang G."/>
        </authorList>
    </citation>
    <scope>NUCLEOTIDE SEQUENCE</scope>
    <source>
        <strain evidence="3">M133</strain>
    </source>
</reference>
<dbReference type="KEGG" id="scor:J3U87_20705"/>
<name>A0A8A4TGU4_SULCO</name>
<evidence type="ECO:0000256" key="2">
    <source>
        <dbReference type="SAM" id="SignalP"/>
    </source>
</evidence>
<evidence type="ECO:0000313" key="4">
    <source>
        <dbReference type="Proteomes" id="UP000663929"/>
    </source>
</evidence>
<evidence type="ECO:0000256" key="1">
    <source>
        <dbReference type="SAM" id="MobiDB-lite"/>
    </source>
</evidence>
<feature type="compositionally biased region" description="Basic and acidic residues" evidence="1">
    <location>
        <begin position="307"/>
        <end position="333"/>
    </location>
</feature>
<evidence type="ECO:0008006" key="5">
    <source>
        <dbReference type="Google" id="ProtNLM"/>
    </source>
</evidence>
<organism evidence="3 4">
    <name type="scientific">Sulfidibacter corallicola</name>
    <dbReference type="NCBI Taxonomy" id="2818388"/>
    <lineage>
        <taxon>Bacteria</taxon>
        <taxon>Pseudomonadati</taxon>
        <taxon>Acidobacteriota</taxon>
        <taxon>Holophagae</taxon>
        <taxon>Acanthopleuribacterales</taxon>
        <taxon>Acanthopleuribacteraceae</taxon>
        <taxon>Sulfidibacter</taxon>
    </lineage>
</organism>
<gene>
    <name evidence="3" type="ORF">J3U87_20705</name>
</gene>
<dbReference type="Proteomes" id="UP000663929">
    <property type="component" value="Chromosome"/>
</dbReference>
<dbReference type="RefSeq" id="WP_237377674.1">
    <property type="nucleotide sequence ID" value="NZ_CP071793.1"/>
</dbReference>
<evidence type="ECO:0000313" key="3">
    <source>
        <dbReference type="EMBL" id="QTD48011.1"/>
    </source>
</evidence>
<keyword evidence="4" id="KW-1185">Reference proteome</keyword>
<sequence>MNHRFWKFLAVASLFAVLNPGWAFSQSGFPATVLAAQNQSKGIALKMDKRVLKLFEKMKARYAGQPLFVAYEGKFITENNGMLVEATFASKMTVRDANHLEMTSDIQMAIQAMNVSPKILMNLVHDGREMWLDLEFPHIPNRQVVKIDLKHMRKLAELNGQLSFIPGKPGTRNPIELIVEYTDLFPFDLERVKDDKAFLKAQIPQFLWTQFGVPEPEGSGIDFSTATLVLDRKSGQIREMHIGNGEKKHFEMRFTEQQFKKKSDLPDALFQYKMPEGVVFSDLNEMFAGKSKTAPKPSKQRTLKIPSEQKSEKAPATKSEKGSDSTRSSSEKK</sequence>
<dbReference type="Gene3D" id="2.50.20.10">
    <property type="entry name" value="Lipoprotein localisation LolA/LolB/LppX"/>
    <property type="match status" value="1"/>
</dbReference>